<dbReference type="GO" id="GO:0005507">
    <property type="term" value="F:copper ion binding"/>
    <property type="evidence" value="ECO:0007669"/>
    <property type="project" value="InterPro"/>
</dbReference>
<proteinExistence type="predicted"/>
<evidence type="ECO:0000313" key="8">
    <source>
        <dbReference type="EMBL" id="GGF57160.1"/>
    </source>
</evidence>
<evidence type="ECO:0000256" key="2">
    <source>
        <dbReference type="ARBA" id="ARBA00022723"/>
    </source>
</evidence>
<reference evidence="8" key="2">
    <citation type="submission" date="2020-09" db="EMBL/GenBank/DDBJ databases">
        <authorList>
            <person name="Sun Q."/>
            <person name="Zhou Y."/>
        </authorList>
    </citation>
    <scope>NUCLEOTIDE SEQUENCE</scope>
    <source>
        <strain evidence="8">CGMCC 1.12160</strain>
    </source>
</reference>
<keyword evidence="6" id="KW-1133">Transmembrane helix</keyword>
<dbReference type="Proteomes" id="UP000605670">
    <property type="component" value="Unassembled WGS sequence"/>
</dbReference>
<organism evidence="8 9">
    <name type="scientific">Ornithinimicrobium tianjinense</name>
    <dbReference type="NCBI Taxonomy" id="1195761"/>
    <lineage>
        <taxon>Bacteria</taxon>
        <taxon>Bacillati</taxon>
        <taxon>Actinomycetota</taxon>
        <taxon>Actinomycetes</taxon>
        <taxon>Micrococcales</taxon>
        <taxon>Ornithinimicrobiaceae</taxon>
        <taxon>Ornithinimicrobium</taxon>
    </lineage>
</organism>
<evidence type="ECO:0000256" key="4">
    <source>
        <dbReference type="ARBA" id="ARBA00023008"/>
    </source>
</evidence>
<evidence type="ECO:0000256" key="1">
    <source>
        <dbReference type="ARBA" id="ARBA00004196"/>
    </source>
</evidence>
<keyword evidence="6" id="KW-0812">Transmembrane</keyword>
<feature type="domain" description="CopC" evidence="7">
    <location>
        <begin position="18"/>
        <end position="111"/>
    </location>
</feature>
<dbReference type="PANTHER" id="PTHR34820">
    <property type="entry name" value="INNER MEMBRANE PROTEIN YEBZ"/>
    <property type="match status" value="1"/>
</dbReference>
<dbReference type="PANTHER" id="PTHR34820:SF4">
    <property type="entry name" value="INNER MEMBRANE PROTEIN YEBZ"/>
    <property type="match status" value="1"/>
</dbReference>
<feature type="compositionally biased region" description="Low complexity" evidence="5">
    <location>
        <begin position="113"/>
        <end position="143"/>
    </location>
</feature>
<evidence type="ECO:0000256" key="5">
    <source>
        <dbReference type="SAM" id="MobiDB-lite"/>
    </source>
</evidence>
<accession>A0A917F763</accession>
<dbReference type="Gene3D" id="2.60.40.1220">
    <property type="match status" value="1"/>
</dbReference>
<keyword evidence="2" id="KW-0479">Metal-binding</keyword>
<keyword evidence="3" id="KW-0732">Signal</keyword>
<sequence length="190" mass="18564">MLSVLLVGAGAVGPAAAHDDLVGSEPTDGATVEQAPESLVLTFSGAVSELGTQVVVTGPDGSPVSEGEPAVDGDRVEQELADDLAAGGYTVLWRVTSEDGHPISGELGFTVTEASSTESASTESAGTGTTSTESAGTGTTSSAPTVDPTPVADETSGSGDGMPTWAWIAIGVAALALAGALATTYARGRG</sequence>
<dbReference type="GO" id="GO:0046688">
    <property type="term" value="P:response to copper ion"/>
    <property type="evidence" value="ECO:0007669"/>
    <property type="project" value="InterPro"/>
</dbReference>
<feature type="region of interest" description="Disordered" evidence="5">
    <location>
        <begin position="113"/>
        <end position="160"/>
    </location>
</feature>
<dbReference type="GO" id="GO:0042597">
    <property type="term" value="C:periplasmic space"/>
    <property type="evidence" value="ECO:0007669"/>
    <property type="project" value="InterPro"/>
</dbReference>
<dbReference type="InterPro" id="IPR032694">
    <property type="entry name" value="CopC/D"/>
</dbReference>
<gene>
    <name evidence="8" type="ORF">GCM10011366_26270</name>
</gene>
<dbReference type="InterPro" id="IPR007348">
    <property type="entry name" value="CopC_dom"/>
</dbReference>
<protein>
    <recommendedName>
        <fullName evidence="7">CopC domain-containing protein</fullName>
    </recommendedName>
</protein>
<evidence type="ECO:0000256" key="3">
    <source>
        <dbReference type="ARBA" id="ARBA00022729"/>
    </source>
</evidence>
<keyword evidence="4" id="KW-0186">Copper</keyword>
<dbReference type="InterPro" id="IPR014755">
    <property type="entry name" value="Cu-Rt/internalin_Ig-like"/>
</dbReference>
<dbReference type="AlphaFoldDB" id="A0A917F763"/>
<reference evidence="8" key="1">
    <citation type="journal article" date="2014" name="Int. J. Syst. Evol. Microbiol.">
        <title>Complete genome sequence of Corynebacterium casei LMG S-19264T (=DSM 44701T), isolated from a smear-ripened cheese.</title>
        <authorList>
            <consortium name="US DOE Joint Genome Institute (JGI-PGF)"/>
            <person name="Walter F."/>
            <person name="Albersmeier A."/>
            <person name="Kalinowski J."/>
            <person name="Ruckert C."/>
        </authorList>
    </citation>
    <scope>NUCLEOTIDE SEQUENCE</scope>
    <source>
        <strain evidence="8">CGMCC 1.12160</strain>
    </source>
</reference>
<dbReference type="GO" id="GO:0006825">
    <property type="term" value="P:copper ion transport"/>
    <property type="evidence" value="ECO:0007669"/>
    <property type="project" value="InterPro"/>
</dbReference>
<name>A0A917F763_9MICO</name>
<evidence type="ECO:0000259" key="7">
    <source>
        <dbReference type="Pfam" id="PF04234"/>
    </source>
</evidence>
<keyword evidence="9" id="KW-1185">Reference proteome</keyword>
<comment type="subcellular location">
    <subcellularLocation>
        <location evidence="1">Cell envelope</location>
    </subcellularLocation>
</comment>
<dbReference type="EMBL" id="BMEM01000004">
    <property type="protein sequence ID" value="GGF57160.1"/>
    <property type="molecule type" value="Genomic_DNA"/>
</dbReference>
<evidence type="ECO:0000256" key="6">
    <source>
        <dbReference type="SAM" id="Phobius"/>
    </source>
</evidence>
<evidence type="ECO:0000313" key="9">
    <source>
        <dbReference type="Proteomes" id="UP000605670"/>
    </source>
</evidence>
<keyword evidence="6" id="KW-0472">Membrane</keyword>
<dbReference type="GO" id="GO:0030313">
    <property type="term" value="C:cell envelope"/>
    <property type="evidence" value="ECO:0007669"/>
    <property type="project" value="UniProtKB-SubCell"/>
</dbReference>
<feature type="transmembrane region" description="Helical" evidence="6">
    <location>
        <begin position="165"/>
        <end position="186"/>
    </location>
</feature>
<dbReference type="GO" id="GO:0005886">
    <property type="term" value="C:plasma membrane"/>
    <property type="evidence" value="ECO:0007669"/>
    <property type="project" value="TreeGrafter"/>
</dbReference>
<dbReference type="Pfam" id="PF04234">
    <property type="entry name" value="CopC"/>
    <property type="match status" value="1"/>
</dbReference>
<dbReference type="SUPFAM" id="SSF81296">
    <property type="entry name" value="E set domains"/>
    <property type="match status" value="1"/>
</dbReference>
<dbReference type="InterPro" id="IPR014756">
    <property type="entry name" value="Ig_E-set"/>
</dbReference>
<comment type="caution">
    <text evidence="8">The sequence shown here is derived from an EMBL/GenBank/DDBJ whole genome shotgun (WGS) entry which is preliminary data.</text>
</comment>